<feature type="transmembrane region" description="Helical" evidence="11">
    <location>
        <begin position="293"/>
        <end position="314"/>
    </location>
</feature>
<accession>A0A940SSZ5</accession>
<evidence type="ECO:0000256" key="10">
    <source>
        <dbReference type="ARBA" id="ARBA00024973"/>
    </source>
</evidence>
<evidence type="ECO:0000256" key="1">
    <source>
        <dbReference type="ARBA" id="ARBA00004651"/>
    </source>
</evidence>
<evidence type="ECO:0000256" key="2">
    <source>
        <dbReference type="ARBA" id="ARBA00008697"/>
    </source>
</evidence>
<evidence type="ECO:0000256" key="6">
    <source>
        <dbReference type="ARBA" id="ARBA00022475"/>
    </source>
</evidence>
<evidence type="ECO:0000256" key="5">
    <source>
        <dbReference type="ARBA" id="ARBA00022448"/>
    </source>
</evidence>
<comment type="subunit">
    <text evidence="3">The complex is composed of two ATP-binding proteins (HrtA), two transmembrane proteins (HrtB) and a solute-binding protein.</text>
</comment>
<comment type="subcellular location">
    <subcellularLocation>
        <location evidence="1">Cell membrane</location>
        <topology evidence="1">Multi-pass membrane protein</topology>
    </subcellularLocation>
</comment>
<evidence type="ECO:0000256" key="8">
    <source>
        <dbReference type="ARBA" id="ARBA00022989"/>
    </source>
</evidence>
<dbReference type="PANTHER" id="PTHR43738:SF1">
    <property type="entry name" value="HEMIN TRANSPORT SYSTEM PERMEASE PROTEIN HRTB-RELATED"/>
    <property type="match status" value="1"/>
</dbReference>
<evidence type="ECO:0000313" key="13">
    <source>
        <dbReference type="EMBL" id="MBP1039765.1"/>
    </source>
</evidence>
<protein>
    <recommendedName>
        <fullName evidence="4">Putative hemin transport system permease protein HrtB</fullName>
    </recommendedName>
</protein>
<keyword evidence="6" id="KW-1003">Cell membrane</keyword>
<keyword evidence="5" id="KW-0813">Transport</keyword>
<comment type="similarity">
    <text evidence="2">Belongs to the ABC-4 integral membrane protein family. HrtB subfamily.</text>
</comment>
<proteinExistence type="inferred from homology"/>
<dbReference type="EMBL" id="JAEEGA010000001">
    <property type="protein sequence ID" value="MBP1039765.1"/>
    <property type="molecule type" value="Genomic_DNA"/>
</dbReference>
<evidence type="ECO:0000256" key="3">
    <source>
        <dbReference type="ARBA" id="ARBA00011131"/>
    </source>
</evidence>
<sequence length="359" mass="38533">MFLGINEIKYSKGKYVLVILVMALVAWLIFILSGLANGLAQGNRLAVDQWQADGIVLAEEANSNLNASTLNESVLASIEGDQVEPIGQLSLAIRQKDQSKADLTNVSLFGIETSGFLMPKVIEGAADLEKNQVVASEALKNQGYELGDKLTAGKYAEDLELVGWTKESSFNIVPVIYANLDTWRAIKYGDNPASSELVNGFVVKSKDGQKITTSDQDSQVIKIEDFIQKLPGYSAQNLTLDGMIYFLIVISAFILGIFIFVMTLQKTAMFGVLKVQGVPTSYLAKSVLLQTTVLAVIGVGIGLALTVVTVLFLPDSMPYATNYPRIAIFSGLLIVAAILGGAFSIRTVAKIDPLVAIGG</sequence>
<dbReference type="Proteomes" id="UP000674938">
    <property type="component" value="Unassembled WGS sequence"/>
</dbReference>
<evidence type="ECO:0000256" key="9">
    <source>
        <dbReference type="ARBA" id="ARBA00023136"/>
    </source>
</evidence>
<evidence type="ECO:0000256" key="7">
    <source>
        <dbReference type="ARBA" id="ARBA00022692"/>
    </source>
</evidence>
<evidence type="ECO:0000313" key="14">
    <source>
        <dbReference type="Proteomes" id="UP000674938"/>
    </source>
</evidence>
<feature type="domain" description="ABC3 transporter permease C-terminal" evidence="12">
    <location>
        <begin position="243"/>
        <end position="353"/>
    </location>
</feature>
<dbReference type="InterPro" id="IPR051125">
    <property type="entry name" value="ABC-4/HrtB_transporter"/>
</dbReference>
<dbReference type="Pfam" id="PF02687">
    <property type="entry name" value="FtsX"/>
    <property type="match status" value="1"/>
</dbReference>
<organism evidence="13 14">
    <name type="scientific">Vagococcus allomyrinae</name>
    <dbReference type="NCBI Taxonomy" id="2794353"/>
    <lineage>
        <taxon>Bacteria</taxon>
        <taxon>Bacillati</taxon>
        <taxon>Bacillota</taxon>
        <taxon>Bacilli</taxon>
        <taxon>Lactobacillales</taxon>
        <taxon>Enterococcaceae</taxon>
        <taxon>Vagococcus</taxon>
    </lineage>
</organism>
<keyword evidence="8 11" id="KW-1133">Transmembrane helix</keyword>
<comment type="function">
    <text evidence="10">Part of the ABC transporter complex hrt involved in hemin import. Responsible for the translocation of the substrate across the membrane.</text>
</comment>
<reference evidence="13" key="1">
    <citation type="submission" date="2020-12" db="EMBL/GenBank/DDBJ databases">
        <title>Vagococcus allomyrinae sp. nov. and Enterococcus lavae sp. nov., isolated from the larvae of Allomyrina dichotoma.</title>
        <authorList>
            <person name="Lee S.D."/>
        </authorList>
    </citation>
    <scope>NUCLEOTIDE SEQUENCE</scope>
    <source>
        <strain evidence="13">BWB3-3</strain>
    </source>
</reference>
<feature type="transmembrane region" description="Helical" evidence="11">
    <location>
        <begin position="243"/>
        <end position="264"/>
    </location>
</feature>
<keyword evidence="14" id="KW-1185">Reference proteome</keyword>
<dbReference type="PANTHER" id="PTHR43738">
    <property type="entry name" value="ABC TRANSPORTER, MEMBRANE PROTEIN"/>
    <property type="match status" value="1"/>
</dbReference>
<dbReference type="RefSeq" id="WP_209524653.1">
    <property type="nucleotide sequence ID" value="NZ_JAEEGA010000001.1"/>
</dbReference>
<gene>
    <name evidence="13" type="ORF">I6N95_01960</name>
</gene>
<evidence type="ECO:0000256" key="4">
    <source>
        <dbReference type="ARBA" id="ARBA00016962"/>
    </source>
</evidence>
<dbReference type="InterPro" id="IPR003838">
    <property type="entry name" value="ABC3_permease_C"/>
</dbReference>
<evidence type="ECO:0000259" key="12">
    <source>
        <dbReference type="Pfam" id="PF02687"/>
    </source>
</evidence>
<feature type="transmembrane region" description="Helical" evidence="11">
    <location>
        <begin position="15"/>
        <end position="36"/>
    </location>
</feature>
<dbReference type="AlphaFoldDB" id="A0A940SSZ5"/>
<evidence type="ECO:0000256" key="11">
    <source>
        <dbReference type="SAM" id="Phobius"/>
    </source>
</evidence>
<keyword evidence="7 11" id="KW-0812">Transmembrane</keyword>
<name>A0A940SSZ5_9ENTE</name>
<feature type="transmembrane region" description="Helical" evidence="11">
    <location>
        <begin position="326"/>
        <end position="345"/>
    </location>
</feature>
<comment type="caution">
    <text evidence="13">The sequence shown here is derived from an EMBL/GenBank/DDBJ whole genome shotgun (WGS) entry which is preliminary data.</text>
</comment>
<dbReference type="GO" id="GO:0005886">
    <property type="term" value="C:plasma membrane"/>
    <property type="evidence" value="ECO:0007669"/>
    <property type="project" value="UniProtKB-SubCell"/>
</dbReference>
<keyword evidence="9 11" id="KW-0472">Membrane</keyword>